<reference evidence="2" key="1">
    <citation type="submission" date="2022-11" db="UniProtKB">
        <authorList>
            <consortium name="WormBaseParasite"/>
        </authorList>
    </citation>
    <scope>IDENTIFICATION</scope>
</reference>
<protein>
    <submittedName>
        <fullName evidence="2">MICOS complex subunit MIC13</fullName>
    </submittedName>
</protein>
<evidence type="ECO:0000313" key="1">
    <source>
        <dbReference type="Proteomes" id="UP000887540"/>
    </source>
</evidence>
<organism evidence="1 2">
    <name type="scientific">Acrobeloides nanus</name>
    <dbReference type="NCBI Taxonomy" id="290746"/>
    <lineage>
        <taxon>Eukaryota</taxon>
        <taxon>Metazoa</taxon>
        <taxon>Ecdysozoa</taxon>
        <taxon>Nematoda</taxon>
        <taxon>Chromadorea</taxon>
        <taxon>Rhabditida</taxon>
        <taxon>Tylenchina</taxon>
        <taxon>Cephalobomorpha</taxon>
        <taxon>Cephaloboidea</taxon>
        <taxon>Cephalobidae</taxon>
        <taxon>Acrobeloides</taxon>
    </lineage>
</organism>
<proteinExistence type="predicted"/>
<dbReference type="Proteomes" id="UP000887540">
    <property type="component" value="Unplaced"/>
</dbReference>
<evidence type="ECO:0000313" key="2">
    <source>
        <dbReference type="WBParaSite" id="ACRNAN_scaffold890.g26112.t1"/>
    </source>
</evidence>
<name>A0A914EK12_9BILA</name>
<accession>A0A914EK12</accession>
<sequence length="81" mass="9062">MGWLQGATKVGLIVGAAYGSYAVGVWSKDTRETKNIYEKVTREIVPGPLEIKKNVSTECLRTQKWSISLKSLYLSKVDEQI</sequence>
<dbReference type="AlphaFoldDB" id="A0A914EK12"/>
<dbReference type="WBParaSite" id="ACRNAN_scaffold890.g26112.t1">
    <property type="protein sequence ID" value="ACRNAN_scaffold890.g26112.t1"/>
    <property type="gene ID" value="ACRNAN_scaffold890.g26112"/>
</dbReference>
<keyword evidence="1" id="KW-1185">Reference proteome</keyword>